<keyword evidence="2" id="KW-1185">Reference proteome</keyword>
<sequence length="50" mass="5586">MGSILRALLRTLGSQGPGRKLVLAVRQEKKLLIKPLHPELTEWFTTTDGD</sequence>
<protein>
    <submittedName>
        <fullName evidence="1">Uncharacterized protein</fullName>
    </submittedName>
</protein>
<accession>A0AAW0N7F6</accession>
<dbReference type="EMBL" id="JBBPFD010000019">
    <property type="protein sequence ID" value="KAK7886145.1"/>
    <property type="molecule type" value="Genomic_DNA"/>
</dbReference>
<proteinExistence type="predicted"/>
<evidence type="ECO:0000313" key="2">
    <source>
        <dbReference type="Proteomes" id="UP001460270"/>
    </source>
</evidence>
<comment type="caution">
    <text evidence="1">The sequence shown here is derived from an EMBL/GenBank/DDBJ whole genome shotgun (WGS) entry which is preliminary data.</text>
</comment>
<name>A0AAW0N7F6_9GOBI</name>
<organism evidence="1 2">
    <name type="scientific">Mugilogobius chulae</name>
    <name type="common">yellowstripe goby</name>
    <dbReference type="NCBI Taxonomy" id="88201"/>
    <lineage>
        <taxon>Eukaryota</taxon>
        <taxon>Metazoa</taxon>
        <taxon>Chordata</taxon>
        <taxon>Craniata</taxon>
        <taxon>Vertebrata</taxon>
        <taxon>Euteleostomi</taxon>
        <taxon>Actinopterygii</taxon>
        <taxon>Neopterygii</taxon>
        <taxon>Teleostei</taxon>
        <taxon>Neoteleostei</taxon>
        <taxon>Acanthomorphata</taxon>
        <taxon>Gobiaria</taxon>
        <taxon>Gobiiformes</taxon>
        <taxon>Gobioidei</taxon>
        <taxon>Gobiidae</taxon>
        <taxon>Gobionellinae</taxon>
        <taxon>Mugilogobius</taxon>
    </lineage>
</organism>
<dbReference type="Proteomes" id="UP001460270">
    <property type="component" value="Unassembled WGS sequence"/>
</dbReference>
<dbReference type="AlphaFoldDB" id="A0AAW0N7F6"/>
<gene>
    <name evidence="1" type="ORF">WMY93_025766</name>
</gene>
<reference evidence="2" key="1">
    <citation type="submission" date="2024-04" db="EMBL/GenBank/DDBJ databases">
        <title>Salinicola lusitanus LLJ914,a marine bacterium isolated from the Okinawa Trough.</title>
        <authorList>
            <person name="Li J."/>
        </authorList>
    </citation>
    <scope>NUCLEOTIDE SEQUENCE [LARGE SCALE GENOMIC DNA]</scope>
</reference>
<evidence type="ECO:0000313" key="1">
    <source>
        <dbReference type="EMBL" id="KAK7886145.1"/>
    </source>
</evidence>